<protein>
    <recommendedName>
        <fullName evidence="2">Porin domain-containing protein</fullName>
    </recommendedName>
</protein>
<accession>A0A644YK06</accession>
<dbReference type="Gene3D" id="2.40.160.10">
    <property type="entry name" value="Porin"/>
    <property type="match status" value="1"/>
</dbReference>
<dbReference type="EMBL" id="VSSQ01005396">
    <property type="protein sequence ID" value="MPM28982.1"/>
    <property type="molecule type" value="Genomic_DNA"/>
</dbReference>
<sequence>MVFKSVFWAGLLLLCLLCVQQLAGQEVYPGISYDGVIKTKYEYATETGMSRFSVRNSRMGLKGKLSAPVSYRVQVELSSSGEFEVLDLSGTLNLLKNFYITLGQTGIPIYNSYITSPADIMYANRAFVGKYFTGTRDIGALAEYSFNAGSVPVTMELGVFNGNTINDPVWTGNLAYAARVQFGTMEGLRSTVKVYDYPKSLQSDYFIWGADLRYGKERFSLESELMSRYNRFDNTDRLSLYLQGAYSFPLERSGGFHDLTSGVFHDVTPIARWDAIGENVGKNDFDVTRLTLGVNLGLNSKVFDSSLRFNYEHYFVERAIPEFDRYEEMDSNKFTVELLIVF</sequence>
<evidence type="ECO:0008006" key="2">
    <source>
        <dbReference type="Google" id="ProtNLM"/>
    </source>
</evidence>
<name>A0A644YK06_9ZZZZ</name>
<evidence type="ECO:0000313" key="1">
    <source>
        <dbReference type="EMBL" id="MPM28982.1"/>
    </source>
</evidence>
<dbReference type="SUPFAM" id="SSF56935">
    <property type="entry name" value="Porins"/>
    <property type="match status" value="1"/>
</dbReference>
<proteinExistence type="predicted"/>
<reference evidence="1" key="1">
    <citation type="submission" date="2019-08" db="EMBL/GenBank/DDBJ databases">
        <authorList>
            <person name="Kucharzyk K."/>
            <person name="Murdoch R.W."/>
            <person name="Higgins S."/>
            <person name="Loffler F."/>
        </authorList>
    </citation>
    <scope>NUCLEOTIDE SEQUENCE</scope>
</reference>
<comment type="caution">
    <text evidence="1">The sequence shown here is derived from an EMBL/GenBank/DDBJ whole genome shotgun (WGS) entry which is preliminary data.</text>
</comment>
<dbReference type="InterPro" id="IPR023614">
    <property type="entry name" value="Porin_dom_sf"/>
</dbReference>
<organism evidence="1">
    <name type="scientific">bioreactor metagenome</name>
    <dbReference type="NCBI Taxonomy" id="1076179"/>
    <lineage>
        <taxon>unclassified sequences</taxon>
        <taxon>metagenomes</taxon>
        <taxon>ecological metagenomes</taxon>
    </lineage>
</organism>
<dbReference type="AlphaFoldDB" id="A0A644YK06"/>
<gene>
    <name evidence="1" type="ORF">SDC9_75520</name>
</gene>